<proteinExistence type="predicted"/>
<dbReference type="InterPro" id="IPR021799">
    <property type="entry name" value="PIN-like_prokaryotic"/>
</dbReference>
<dbReference type="SUPFAM" id="SSF88723">
    <property type="entry name" value="PIN domain-like"/>
    <property type="match status" value="1"/>
</dbReference>
<evidence type="ECO:0000313" key="1">
    <source>
        <dbReference type="EMBL" id="MCL9813567.1"/>
    </source>
</evidence>
<evidence type="ECO:0008006" key="3">
    <source>
        <dbReference type="Google" id="ProtNLM"/>
    </source>
</evidence>
<comment type="caution">
    <text evidence="1">The sequence shown here is derived from an EMBL/GenBank/DDBJ whole genome shotgun (WGS) entry which is preliminary data.</text>
</comment>
<evidence type="ECO:0000313" key="2">
    <source>
        <dbReference type="Proteomes" id="UP001202674"/>
    </source>
</evidence>
<dbReference type="PANTHER" id="PTHR39550:SF1">
    <property type="entry name" value="SLL0658 PROTEIN"/>
    <property type="match status" value="1"/>
</dbReference>
<reference evidence="1 2" key="1">
    <citation type="journal article" date="2022" name="Syst. Appl. Microbiol.">
        <title>Natronocalculus amylovorans gen. nov., sp. nov., and Natranaeroarchaeum aerophilus sp. nov., dominant culturable amylolytic natronoarchaea from hypersaline soda lakes in southwestern Siberia.</title>
        <authorList>
            <person name="Sorokin D.Y."/>
            <person name="Elcheninov A.G."/>
            <person name="Khizhniak T.V."/>
            <person name="Koenen M."/>
            <person name="Bale N.J."/>
            <person name="Damste J.S.S."/>
            <person name="Kublanov I.V."/>
        </authorList>
    </citation>
    <scope>NUCLEOTIDE SEQUENCE [LARGE SCALE GENOMIC DNA]</scope>
    <source>
        <strain evidence="1 2">AArc-St1-1</strain>
    </source>
</reference>
<dbReference type="Pfam" id="PF11848">
    <property type="entry name" value="DUF3368"/>
    <property type="match status" value="1"/>
</dbReference>
<dbReference type="AlphaFoldDB" id="A0AAE3K4M6"/>
<accession>A0AAE3K4M6</accession>
<protein>
    <recommendedName>
        <fullName evidence="3">DUF3368 domain-containing protein</fullName>
    </recommendedName>
</protein>
<sequence>MVVVDSSALIPLARVGRLDLISAVFEEIRMIEAVREEVLEAGKPGTASLKSFLDDIEITETPADADEMAELEGITPADAGVIIAARDEETVLLANDKGLIEVGRTQGVECWWVTTLLLKCTKEGVIDARAATDLLYDLVDRGMNLHPKVYTKVETQLRELGESGEERGV</sequence>
<dbReference type="PANTHER" id="PTHR39550">
    <property type="entry name" value="SLL0658 PROTEIN"/>
    <property type="match status" value="1"/>
</dbReference>
<keyword evidence="2" id="KW-1185">Reference proteome</keyword>
<organism evidence="1 2">
    <name type="scientific">Natranaeroarchaeum aerophilus</name>
    <dbReference type="NCBI Taxonomy" id="2917711"/>
    <lineage>
        <taxon>Archaea</taxon>
        <taxon>Methanobacteriati</taxon>
        <taxon>Methanobacteriota</taxon>
        <taxon>Stenosarchaea group</taxon>
        <taxon>Halobacteria</taxon>
        <taxon>Halobacteriales</taxon>
        <taxon>Natronoarchaeaceae</taxon>
        <taxon>Natranaeroarchaeum</taxon>
    </lineage>
</organism>
<name>A0AAE3K4M6_9EURY</name>
<dbReference type="Proteomes" id="UP001202674">
    <property type="component" value="Unassembled WGS sequence"/>
</dbReference>
<dbReference type="RefSeq" id="WP_250596084.1">
    <property type="nucleotide sequence ID" value="NZ_JAKRVY010000003.1"/>
</dbReference>
<dbReference type="EMBL" id="JAKRVY010000003">
    <property type="protein sequence ID" value="MCL9813567.1"/>
    <property type="molecule type" value="Genomic_DNA"/>
</dbReference>
<dbReference type="InterPro" id="IPR029060">
    <property type="entry name" value="PIN-like_dom_sf"/>
</dbReference>
<gene>
    <name evidence="1" type="ORF">AArcSt11_07855</name>
</gene>